<dbReference type="InterPro" id="IPR036388">
    <property type="entry name" value="WH-like_DNA-bd_sf"/>
</dbReference>
<comment type="caution">
    <text evidence="6">The sequence shown here is derived from an EMBL/GenBank/DDBJ whole genome shotgun (WGS) entry which is preliminary data.</text>
</comment>
<proteinExistence type="predicted"/>
<evidence type="ECO:0000256" key="4">
    <source>
        <dbReference type="SAM" id="MobiDB-lite"/>
    </source>
</evidence>
<dbReference type="Proteomes" id="UP000284547">
    <property type="component" value="Unassembled WGS sequence"/>
</dbReference>
<feature type="domain" description="HTH arsR-type" evidence="5">
    <location>
        <begin position="29"/>
        <end position="123"/>
    </location>
</feature>
<dbReference type="InterPro" id="IPR001845">
    <property type="entry name" value="HTH_ArsR_DNA-bd_dom"/>
</dbReference>
<dbReference type="InterPro" id="IPR036390">
    <property type="entry name" value="WH_DNA-bd_sf"/>
</dbReference>
<dbReference type="PANTHER" id="PTHR43132">
    <property type="entry name" value="ARSENICAL RESISTANCE OPERON REPRESSOR ARSR-RELATED"/>
    <property type="match status" value="1"/>
</dbReference>
<name>A0A411Z4D5_9RHOB</name>
<evidence type="ECO:0000256" key="3">
    <source>
        <dbReference type="ARBA" id="ARBA00023163"/>
    </source>
</evidence>
<evidence type="ECO:0000259" key="5">
    <source>
        <dbReference type="PROSITE" id="PS50987"/>
    </source>
</evidence>
<evidence type="ECO:0000313" key="7">
    <source>
        <dbReference type="Proteomes" id="UP000284547"/>
    </source>
</evidence>
<evidence type="ECO:0000256" key="2">
    <source>
        <dbReference type="ARBA" id="ARBA00023125"/>
    </source>
</evidence>
<dbReference type="EMBL" id="QWEY01000003">
    <property type="protein sequence ID" value="RGP37909.1"/>
    <property type="molecule type" value="Genomic_DNA"/>
</dbReference>
<keyword evidence="2" id="KW-0238">DNA-binding</keyword>
<keyword evidence="3" id="KW-0804">Transcription</keyword>
<protein>
    <submittedName>
        <fullName evidence="6">ArsR family transcriptional regulator</fullName>
    </submittedName>
</protein>
<dbReference type="CDD" id="cd00090">
    <property type="entry name" value="HTH_ARSR"/>
    <property type="match status" value="1"/>
</dbReference>
<keyword evidence="1" id="KW-0805">Transcription regulation</keyword>
<feature type="region of interest" description="Disordered" evidence="4">
    <location>
        <begin position="1"/>
        <end position="28"/>
    </location>
</feature>
<dbReference type="Pfam" id="PF01022">
    <property type="entry name" value="HTH_5"/>
    <property type="match status" value="1"/>
</dbReference>
<dbReference type="PRINTS" id="PR00778">
    <property type="entry name" value="HTHARSR"/>
</dbReference>
<dbReference type="PROSITE" id="PS50987">
    <property type="entry name" value="HTH_ARSR_2"/>
    <property type="match status" value="1"/>
</dbReference>
<dbReference type="SUPFAM" id="SSF46785">
    <property type="entry name" value="Winged helix' DNA-binding domain"/>
    <property type="match status" value="1"/>
</dbReference>
<sequence length="125" mass="13780">MSLDRMTDQSDAPRSAQDAQRGDALPPSAMEVQAATAASFLKALSHEGRLMILCHLSTGEKTVTELEHLLDSRQAAVSQQLSRLRLDGLVSCRREGKAIHYAIHDPKVSRTIALMYEMFCKPGQD</sequence>
<dbReference type="Gene3D" id="1.10.10.10">
    <property type="entry name" value="Winged helix-like DNA-binding domain superfamily/Winged helix DNA-binding domain"/>
    <property type="match status" value="1"/>
</dbReference>
<dbReference type="SMART" id="SM00418">
    <property type="entry name" value="HTH_ARSR"/>
    <property type="match status" value="1"/>
</dbReference>
<dbReference type="InterPro" id="IPR011991">
    <property type="entry name" value="ArsR-like_HTH"/>
</dbReference>
<dbReference type="InterPro" id="IPR051011">
    <property type="entry name" value="Metal_resp_trans_reg"/>
</dbReference>
<reference evidence="6 7" key="1">
    <citation type="submission" date="2018-08" db="EMBL/GenBank/DDBJ databases">
        <title>Flavobacterium tibetense sp. nov., isolated from a wetland YonghuCo on Tibetan Plateau.</title>
        <authorList>
            <person name="Phurbu D."/>
            <person name="Lu H."/>
            <person name="Xing P."/>
        </authorList>
    </citation>
    <scope>NUCLEOTIDE SEQUENCE [LARGE SCALE GENOMIC DNA]</scope>
    <source>
        <strain evidence="6 7">DJC</strain>
    </source>
</reference>
<keyword evidence="7" id="KW-1185">Reference proteome</keyword>
<accession>A0A411Z4D5</accession>
<organism evidence="6 7">
    <name type="scientific">Pseudotabrizicola alkalilacus</name>
    <dbReference type="NCBI Taxonomy" id="2305252"/>
    <lineage>
        <taxon>Bacteria</taxon>
        <taxon>Pseudomonadati</taxon>
        <taxon>Pseudomonadota</taxon>
        <taxon>Alphaproteobacteria</taxon>
        <taxon>Rhodobacterales</taxon>
        <taxon>Paracoccaceae</taxon>
        <taxon>Pseudotabrizicola</taxon>
    </lineage>
</organism>
<dbReference type="OrthoDB" id="194599at2"/>
<dbReference type="PANTHER" id="PTHR43132:SF2">
    <property type="entry name" value="ARSENICAL RESISTANCE OPERON REPRESSOR ARSR-RELATED"/>
    <property type="match status" value="1"/>
</dbReference>
<dbReference type="GO" id="GO:0003677">
    <property type="term" value="F:DNA binding"/>
    <property type="evidence" value="ECO:0007669"/>
    <property type="project" value="UniProtKB-KW"/>
</dbReference>
<evidence type="ECO:0000256" key="1">
    <source>
        <dbReference type="ARBA" id="ARBA00023015"/>
    </source>
</evidence>
<dbReference type="AlphaFoldDB" id="A0A411Z4D5"/>
<dbReference type="GO" id="GO:0003700">
    <property type="term" value="F:DNA-binding transcription factor activity"/>
    <property type="evidence" value="ECO:0007669"/>
    <property type="project" value="InterPro"/>
</dbReference>
<dbReference type="NCBIfam" id="NF033788">
    <property type="entry name" value="HTH_metalloreg"/>
    <property type="match status" value="1"/>
</dbReference>
<evidence type="ECO:0000313" key="6">
    <source>
        <dbReference type="EMBL" id="RGP37909.1"/>
    </source>
</evidence>
<gene>
    <name evidence="6" type="ORF">D1012_08470</name>
</gene>